<evidence type="ECO:0000313" key="3">
    <source>
        <dbReference type="Proteomes" id="UP000233551"/>
    </source>
</evidence>
<protein>
    <submittedName>
        <fullName evidence="2">Uncharacterized protein</fullName>
    </submittedName>
</protein>
<organism evidence="2 3">
    <name type="scientific">Punica granatum</name>
    <name type="common">Pomegranate</name>
    <dbReference type="NCBI Taxonomy" id="22663"/>
    <lineage>
        <taxon>Eukaryota</taxon>
        <taxon>Viridiplantae</taxon>
        <taxon>Streptophyta</taxon>
        <taxon>Embryophyta</taxon>
        <taxon>Tracheophyta</taxon>
        <taxon>Spermatophyta</taxon>
        <taxon>Magnoliopsida</taxon>
        <taxon>eudicotyledons</taxon>
        <taxon>Gunneridae</taxon>
        <taxon>Pentapetalae</taxon>
        <taxon>rosids</taxon>
        <taxon>malvids</taxon>
        <taxon>Myrtales</taxon>
        <taxon>Lythraceae</taxon>
        <taxon>Punica</taxon>
    </lineage>
</organism>
<gene>
    <name evidence="2" type="ORF">CRG98_043932</name>
</gene>
<reference evidence="2 3" key="1">
    <citation type="submission" date="2017-11" db="EMBL/GenBank/DDBJ databases">
        <title>De-novo sequencing of pomegranate (Punica granatum L.) genome.</title>
        <authorList>
            <person name="Akparov Z."/>
            <person name="Amiraslanov A."/>
            <person name="Hajiyeva S."/>
            <person name="Abbasov M."/>
            <person name="Kaur K."/>
            <person name="Hamwieh A."/>
            <person name="Solovyev V."/>
            <person name="Salamov A."/>
            <person name="Braich B."/>
            <person name="Kosarev P."/>
            <person name="Mahmoud A."/>
            <person name="Hajiyev E."/>
            <person name="Babayeva S."/>
            <person name="Izzatullayeva V."/>
            <person name="Mammadov A."/>
            <person name="Mammadov A."/>
            <person name="Sharifova S."/>
            <person name="Ojaghi J."/>
            <person name="Eynullazada K."/>
            <person name="Bayramov B."/>
            <person name="Abdulazimova A."/>
            <person name="Shahmuradov I."/>
        </authorList>
    </citation>
    <scope>NUCLEOTIDE SEQUENCE [LARGE SCALE GENOMIC DNA]</scope>
    <source>
        <strain evidence="3">cv. AG2017</strain>
        <tissue evidence="2">Leaf</tissue>
    </source>
</reference>
<dbReference type="EMBL" id="PGOL01005241">
    <property type="protein sequence ID" value="PKI35661.1"/>
    <property type="molecule type" value="Genomic_DNA"/>
</dbReference>
<sequence length="97" mass="11195">MAGFLDEDEDLEVSDDDVLNEDDANSASTSFCSTMDRIGEELRLEMEEHFDYITKNLDDRLDILEVKEKDMGSMERRFEELGIACTEKEKELSSMKT</sequence>
<comment type="caution">
    <text evidence="2">The sequence shown here is derived from an EMBL/GenBank/DDBJ whole genome shotgun (WGS) entry which is preliminary data.</text>
</comment>
<dbReference type="AlphaFoldDB" id="A0A2I0HVD6"/>
<accession>A0A2I0HVD6</accession>
<evidence type="ECO:0000313" key="2">
    <source>
        <dbReference type="EMBL" id="PKI35661.1"/>
    </source>
</evidence>
<dbReference type="Proteomes" id="UP000233551">
    <property type="component" value="Unassembled WGS sequence"/>
</dbReference>
<keyword evidence="3" id="KW-1185">Reference proteome</keyword>
<name>A0A2I0HVD6_PUNGR</name>
<feature type="region of interest" description="Disordered" evidence="1">
    <location>
        <begin position="1"/>
        <end position="30"/>
    </location>
</feature>
<evidence type="ECO:0000256" key="1">
    <source>
        <dbReference type="SAM" id="MobiDB-lite"/>
    </source>
</evidence>
<feature type="compositionally biased region" description="Acidic residues" evidence="1">
    <location>
        <begin position="1"/>
        <end position="24"/>
    </location>
</feature>
<proteinExistence type="predicted"/>